<name>A0AAN7JU88_9MYRT</name>
<proteinExistence type="predicted"/>
<dbReference type="AlphaFoldDB" id="A0AAN7JU88"/>
<dbReference type="Proteomes" id="UP001345219">
    <property type="component" value="Chromosome 16"/>
</dbReference>
<dbReference type="InterPro" id="IPR032675">
    <property type="entry name" value="LRR_dom_sf"/>
</dbReference>
<gene>
    <name evidence="1" type="ORF">SAY87_021915</name>
</gene>
<keyword evidence="2" id="KW-1185">Reference proteome</keyword>
<organism evidence="1 2">
    <name type="scientific">Trapa incisa</name>
    <dbReference type="NCBI Taxonomy" id="236973"/>
    <lineage>
        <taxon>Eukaryota</taxon>
        <taxon>Viridiplantae</taxon>
        <taxon>Streptophyta</taxon>
        <taxon>Embryophyta</taxon>
        <taxon>Tracheophyta</taxon>
        <taxon>Spermatophyta</taxon>
        <taxon>Magnoliopsida</taxon>
        <taxon>eudicotyledons</taxon>
        <taxon>Gunneridae</taxon>
        <taxon>Pentapetalae</taxon>
        <taxon>rosids</taxon>
        <taxon>malvids</taxon>
        <taxon>Myrtales</taxon>
        <taxon>Lythraceae</taxon>
        <taxon>Trapa</taxon>
    </lineage>
</organism>
<dbReference type="EMBL" id="JAXIOK010000016">
    <property type="protein sequence ID" value="KAK4753117.1"/>
    <property type="molecule type" value="Genomic_DNA"/>
</dbReference>
<accession>A0AAN7JU88</accession>
<dbReference type="SUPFAM" id="SSF52058">
    <property type="entry name" value="L domain-like"/>
    <property type="match status" value="1"/>
</dbReference>
<protein>
    <submittedName>
        <fullName evidence="1">Uncharacterized protein</fullName>
    </submittedName>
</protein>
<evidence type="ECO:0000313" key="1">
    <source>
        <dbReference type="EMBL" id="KAK4753117.1"/>
    </source>
</evidence>
<dbReference type="Gene3D" id="3.80.10.10">
    <property type="entry name" value="Ribonuclease Inhibitor"/>
    <property type="match status" value="1"/>
</dbReference>
<evidence type="ECO:0000313" key="2">
    <source>
        <dbReference type="Proteomes" id="UP001345219"/>
    </source>
</evidence>
<sequence length="62" mass="6799">MEQLCSEKALDSFRKVTGLGVTGPIPDELWSLIHVFDLNLANNVLTGPISPSIGNLTLMNWM</sequence>
<comment type="caution">
    <text evidence="1">The sequence shown here is derived from an EMBL/GenBank/DDBJ whole genome shotgun (WGS) entry which is preliminary data.</text>
</comment>
<reference evidence="1 2" key="1">
    <citation type="journal article" date="2023" name="Hortic Res">
        <title>Pangenome of water caltrop reveals structural variations and asymmetric subgenome divergence after allopolyploidization.</title>
        <authorList>
            <person name="Zhang X."/>
            <person name="Chen Y."/>
            <person name="Wang L."/>
            <person name="Yuan Y."/>
            <person name="Fang M."/>
            <person name="Shi L."/>
            <person name="Lu R."/>
            <person name="Comes H.P."/>
            <person name="Ma Y."/>
            <person name="Chen Y."/>
            <person name="Huang G."/>
            <person name="Zhou Y."/>
            <person name="Zheng Z."/>
            <person name="Qiu Y."/>
        </authorList>
    </citation>
    <scope>NUCLEOTIDE SEQUENCE [LARGE SCALE GENOMIC DNA]</scope>
    <source>
        <tissue evidence="1">Roots</tissue>
    </source>
</reference>